<accession>A0A8I1SK73</accession>
<gene>
    <name evidence="1" type="ORF">JF547_14455</name>
</gene>
<organism evidence="1 2">
    <name type="scientific">Thalassospira povalilytica</name>
    <dbReference type="NCBI Taxonomy" id="732237"/>
    <lineage>
        <taxon>Bacteria</taxon>
        <taxon>Pseudomonadati</taxon>
        <taxon>Pseudomonadota</taxon>
        <taxon>Alphaproteobacteria</taxon>
        <taxon>Rhodospirillales</taxon>
        <taxon>Thalassospiraceae</taxon>
        <taxon>Thalassospira</taxon>
    </lineage>
</organism>
<protein>
    <submittedName>
        <fullName evidence="1">Uncharacterized protein</fullName>
    </submittedName>
</protein>
<evidence type="ECO:0000313" key="2">
    <source>
        <dbReference type="Proteomes" id="UP000664405"/>
    </source>
</evidence>
<comment type="caution">
    <text evidence="1">The sequence shown here is derived from an EMBL/GenBank/DDBJ whole genome shotgun (WGS) entry which is preliminary data.</text>
</comment>
<reference evidence="1" key="1">
    <citation type="submission" date="2020-12" db="EMBL/GenBank/DDBJ databases">
        <title>Oil enriched cultivation method for isolating marine PHA-producing bacteria.</title>
        <authorList>
            <person name="Zheng W."/>
            <person name="Yu S."/>
            <person name="Huang Y."/>
        </authorList>
    </citation>
    <scope>NUCLEOTIDE SEQUENCE</scope>
    <source>
        <strain evidence="1">SY-2-3</strain>
    </source>
</reference>
<evidence type="ECO:0000313" key="1">
    <source>
        <dbReference type="EMBL" id="MBN8197664.1"/>
    </source>
</evidence>
<name>A0A8I1SK73_9PROT</name>
<dbReference type="EMBL" id="JAEKJW010000003">
    <property type="protein sequence ID" value="MBN8197664.1"/>
    <property type="molecule type" value="Genomic_DNA"/>
</dbReference>
<sequence>MNNISTSDLDTEYGPLLSPNRVDSAERRLKPLSLHELNSGSATLLEKMMATSVEGLKVSSYVFSELPILWIVDKNGKLWFALEEIVLDATDKFRYPKPSKLDVPNEHSKLGHPSLVNAEEARIAGEMLFDIRAEPPNWYLTNASGRYGLHKTRNENHLLSVVKLFQKYGIELKHQFLPAAKMEK</sequence>
<dbReference type="RefSeq" id="WP_206927823.1">
    <property type="nucleotide sequence ID" value="NZ_JAEKJW010000003.1"/>
</dbReference>
<dbReference type="Proteomes" id="UP000664405">
    <property type="component" value="Unassembled WGS sequence"/>
</dbReference>
<proteinExistence type="predicted"/>
<dbReference type="AlphaFoldDB" id="A0A8I1SK73"/>